<accession>A0A9D2N9K6</accession>
<feature type="domain" description="Glycosyltransferase 2-like" evidence="1">
    <location>
        <begin position="555"/>
        <end position="733"/>
    </location>
</feature>
<dbReference type="CDD" id="cd04186">
    <property type="entry name" value="GT_2_like_c"/>
    <property type="match status" value="1"/>
</dbReference>
<dbReference type="Proteomes" id="UP000823849">
    <property type="component" value="Unassembled WGS sequence"/>
</dbReference>
<dbReference type="InterPro" id="IPR001173">
    <property type="entry name" value="Glyco_trans_2-like"/>
</dbReference>
<dbReference type="Pfam" id="PF00535">
    <property type="entry name" value="Glycos_transf_2"/>
    <property type="match status" value="2"/>
</dbReference>
<dbReference type="InterPro" id="IPR029044">
    <property type="entry name" value="Nucleotide-diphossugar_trans"/>
</dbReference>
<dbReference type="CDD" id="cd04184">
    <property type="entry name" value="GT2_RfbC_Mx_like"/>
    <property type="match status" value="1"/>
</dbReference>
<dbReference type="PANTHER" id="PTHR43179:SF7">
    <property type="entry name" value="RHAMNOSYLTRANSFERASE WBBL"/>
    <property type="match status" value="1"/>
</dbReference>
<reference evidence="2" key="1">
    <citation type="journal article" date="2021" name="PeerJ">
        <title>Extensive microbial diversity within the chicken gut microbiome revealed by metagenomics and culture.</title>
        <authorList>
            <person name="Gilroy R."/>
            <person name="Ravi A."/>
            <person name="Getino M."/>
            <person name="Pursley I."/>
            <person name="Horton D.L."/>
            <person name="Alikhan N.F."/>
            <person name="Baker D."/>
            <person name="Gharbi K."/>
            <person name="Hall N."/>
            <person name="Watson M."/>
            <person name="Adriaenssens E.M."/>
            <person name="Foster-Nyarko E."/>
            <person name="Jarju S."/>
            <person name="Secka A."/>
            <person name="Antonio M."/>
            <person name="Oren A."/>
            <person name="Chaudhuri R.R."/>
            <person name="La Ragione R."/>
            <person name="Hildebrand F."/>
            <person name="Pallen M.J."/>
        </authorList>
    </citation>
    <scope>NUCLEOTIDE SEQUENCE</scope>
    <source>
        <strain evidence="2">CHK185-5351</strain>
    </source>
</reference>
<dbReference type="SUPFAM" id="SSF53448">
    <property type="entry name" value="Nucleotide-diphospho-sugar transferases"/>
    <property type="match status" value="2"/>
</dbReference>
<dbReference type="PANTHER" id="PTHR43179">
    <property type="entry name" value="RHAMNOSYLTRANSFERASE WBBL"/>
    <property type="match status" value="1"/>
</dbReference>
<dbReference type="AlphaFoldDB" id="A0A9D2N9K6"/>
<organism evidence="2 3">
    <name type="scientific">Candidatus Fusicatenibacter intestinigallinarum</name>
    <dbReference type="NCBI Taxonomy" id="2838598"/>
    <lineage>
        <taxon>Bacteria</taxon>
        <taxon>Bacillati</taxon>
        <taxon>Bacillota</taxon>
        <taxon>Clostridia</taxon>
        <taxon>Lachnospirales</taxon>
        <taxon>Lachnospiraceae</taxon>
        <taxon>Fusicatenibacter</taxon>
    </lineage>
</organism>
<evidence type="ECO:0000313" key="3">
    <source>
        <dbReference type="Proteomes" id="UP000823849"/>
    </source>
</evidence>
<proteinExistence type="predicted"/>
<gene>
    <name evidence="2" type="ORF">H9705_04295</name>
</gene>
<name>A0A9D2N9K6_9FIRM</name>
<evidence type="ECO:0000259" key="1">
    <source>
        <dbReference type="Pfam" id="PF00535"/>
    </source>
</evidence>
<dbReference type="Gene3D" id="3.90.550.10">
    <property type="entry name" value="Spore Coat Polysaccharide Biosynthesis Protein SpsA, Chain A"/>
    <property type="match status" value="2"/>
</dbReference>
<comment type="caution">
    <text evidence="2">The sequence shown here is derived from an EMBL/GenBank/DDBJ whole genome shotgun (WGS) entry which is preliminary data.</text>
</comment>
<evidence type="ECO:0000313" key="2">
    <source>
        <dbReference type="EMBL" id="HJC15035.1"/>
    </source>
</evidence>
<feature type="domain" description="Glycosyltransferase 2-like" evidence="1">
    <location>
        <begin position="299"/>
        <end position="449"/>
    </location>
</feature>
<reference evidence="2" key="2">
    <citation type="submission" date="2021-04" db="EMBL/GenBank/DDBJ databases">
        <authorList>
            <person name="Gilroy R."/>
        </authorList>
    </citation>
    <scope>NUCLEOTIDE SEQUENCE</scope>
    <source>
        <strain evidence="2">CHK185-5351</strain>
    </source>
</reference>
<sequence length="828" mass="96473">MSKFYWSVDFDNCNVGDNFSYEIEGWVLTESGKKVTVSVQADTDETFEYRVKRKNRVDLRNVLKTLEIPSDAGFTVSIDKIYKLRDLGCTYLELIADDGEEKQTIFHKELQKILEEGGTTTLEGNLDIQEKKDDRMILWGWAYDKYDNAKIEVLDSNGQPVPFKMKREVRNDVNRLFHLDKERKCGYILSIRRQDVRARKIIIRISNKMTSKEFPIDMKKFDRDNTTIGKYLKVLGPSRFKENRKRIKETGLQDFRYYAIKEMNRHVSDYDIWLADHKLSEKELKKQREHRFEYEPKISIVIPLYNTPLDFLKALIDSIQSQTYANWQLCLADGSNNGQVGPFIQRMYGKEKRISYVLLEKNEGISENTNGAIRIADGDFIMFSDHDDTVAPNALYEIVKALNEDRETDVVYTDEDKVTMDGKTYYDPHFKPDFNLDLLRSNNYICHIFVVKKDIVNQVGLLRKEYDGAQDFDFILRCCEKAHKIKHIPKVLYHWRNHPASTAGDPTSKMYAYEAGRAAVAAHFERIGMKAEVTMTDQFGRYRTRLLVEGEPLISILIPNKDHKEDLEKCIRSIYEKSTYRNFEILVIENNSETEEIFSFYEQLKKEHSNLRILNWKKPFNYSAINNFGAEHARGEYLVLLNNDIEVKTEDWMEEMLGYCQREDVGIVGAKLLFPDERIQHAGIIVGLGPSGTAGHIFYTFPNDVFTYAGKTSSTQDLSAVTAACMMTKKSLYQKIGGMDEAFAVAFNDVDYCLRVREQNKLVVYQAFVEMYHYESVTRGYEDKPENAKRFEQETKRFKKRWAKILKAGDPYYNPNLTKTRNDCVIRS</sequence>
<dbReference type="GO" id="GO:0016757">
    <property type="term" value="F:glycosyltransferase activity"/>
    <property type="evidence" value="ECO:0007669"/>
    <property type="project" value="UniProtKB-KW"/>
</dbReference>
<dbReference type="EMBL" id="DWWU01000019">
    <property type="protein sequence ID" value="HJC15035.1"/>
    <property type="molecule type" value="Genomic_DNA"/>
</dbReference>
<protein>
    <submittedName>
        <fullName evidence="2">Glycosyltransferase family 2 protein</fullName>
    </submittedName>
</protein>